<organism evidence="1 2">
    <name type="scientific">Populus alba x Populus x berolinensis</name>
    <dbReference type="NCBI Taxonomy" id="444605"/>
    <lineage>
        <taxon>Eukaryota</taxon>
        <taxon>Viridiplantae</taxon>
        <taxon>Streptophyta</taxon>
        <taxon>Embryophyta</taxon>
        <taxon>Tracheophyta</taxon>
        <taxon>Spermatophyta</taxon>
        <taxon>Magnoliopsida</taxon>
        <taxon>eudicotyledons</taxon>
        <taxon>Gunneridae</taxon>
        <taxon>Pentapetalae</taxon>
        <taxon>rosids</taxon>
        <taxon>fabids</taxon>
        <taxon>Malpighiales</taxon>
        <taxon>Salicaceae</taxon>
        <taxon>Saliceae</taxon>
        <taxon>Populus</taxon>
    </lineage>
</organism>
<dbReference type="EMBL" id="JAQIZT010000001">
    <property type="protein sequence ID" value="KAJ7014411.1"/>
    <property type="molecule type" value="Genomic_DNA"/>
</dbReference>
<comment type="caution">
    <text evidence="1">The sequence shown here is derived from an EMBL/GenBank/DDBJ whole genome shotgun (WGS) entry which is preliminary data.</text>
</comment>
<evidence type="ECO:0000313" key="1">
    <source>
        <dbReference type="EMBL" id="KAJ7014411.1"/>
    </source>
</evidence>
<dbReference type="AlphaFoldDB" id="A0AAD6RTH1"/>
<protein>
    <submittedName>
        <fullName evidence="1">Uncharacterized protein</fullName>
    </submittedName>
</protein>
<reference evidence="1 2" key="1">
    <citation type="journal article" date="2023" name="Mol. Ecol. Resour.">
        <title>Chromosome-level genome assembly of a triploid poplar Populus alba 'Berolinensis'.</title>
        <authorList>
            <person name="Chen S."/>
            <person name="Yu Y."/>
            <person name="Wang X."/>
            <person name="Wang S."/>
            <person name="Zhang T."/>
            <person name="Zhou Y."/>
            <person name="He R."/>
            <person name="Meng N."/>
            <person name="Wang Y."/>
            <person name="Liu W."/>
            <person name="Liu Z."/>
            <person name="Liu J."/>
            <person name="Guo Q."/>
            <person name="Huang H."/>
            <person name="Sederoff R.R."/>
            <person name="Wang G."/>
            <person name="Qu G."/>
            <person name="Chen S."/>
        </authorList>
    </citation>
    <scope>NUCLEOTIDE SEQUENCE [LARGE SCALE GENOMIC DNA]</scope>
    <source>
        <strain evidence="1">SC-2020</strain>
    </source>
</reference>
<gene>
    <name evidence="1" type="ORF">NC653_003889</name>
</gene>
<sequence>MQNVSFSKQGLLTQSSSCWIPKTPVSASQRCHRFSLISLAYFVVFCVEGHGLTVQSKKVVQAELLVSVFASEGIYNGMMLFRSAQTASHCPFLLLFSCKY</sequence>
<keyword evidence="2" id="KW-1185">Reference proteome</keyword>
<accession>A0AAD6RTH1</accession>
<proteinExistence type="predicted"/>
<dbReference type="Proteomes" id="UP001164929">
    <property type="component" value="Chromosome 1"/>
</dbReference>
<name>A0AAD6RTH1_9ROSI</name>
<evidence type="ECO:0000313" key="2">
    <source>
        <dbReference type="Proteomes" id="UP001164929"/>
    </source>
</evidence>